<keyword evidence="2 5" id="KW-0808">Transferase</keyword>
<dbReference type="GeneID" id="15804310"/>
<dbReference type="InterPro" id="IPR029063">
    <property type="entry name" value="SAM-dependent_MTases_sf"/>
</dbReference>
<feature type="compositionally biased region" description="Polar residues" evidence="6">
    <location>
        <begin position="1"/>
        <end position="10"/>
    </location>
</feature>
<organism evidence="8 9">
    <name type="scientific">Theileria equi strain WA</name>
    <dbReference type="NCBI Taxonomy" id="1537102"/>
    <lineage>
        <taxon>Eukaryota</taxon>
        <taxon>Sar</taxon>
        <taxon>Alveolata</taxon>
        <taxon>Apicomplexa</taxon>
        <taxon>Aconoidasida</taxon>
        <taxon>Piroplasmida</taxon>
        <taxon>Theileriidae</taxon>
        <taxon>Theileria</taxon>
    </lineage>
</organism>
<dbReference type="PANTHER" id="PTHR22807">
    <property type="entry name" value="NOP2 YEAST -RELATED NOL1/NOP2/FMU SUN DOMAIN-CONTAINING"/>
    <property type="match status" value="1"/>
</dbReference>
<keyword evidence="3 5" id="KW-0949">S-adenosyl-L-methionine</keyword>
<dbReference type="KEGG" id="beq:BEWA_012340"/>
<protein>
    <recommendedName>
        <fullName evidence="7">SAM-dependent MTase RsmB/NOP-type domain-containing protein</fullName>
    </recommendedName>
</protein>
<comment type="caution">
    <text evidence="8">The sequence shown here is derived from an EMBL/GenBank/DDBJ whole genome shotgun (WGS) entry which is preliminary data.</text>
</comment>
<dbReference type="GO" id="GO:0003723">
    <property type="term" value="F:RNA binding"/>
    <property type="evidence" value="ECO:0007669"/>
    <property type="project" value="UniProtKB-UniRule"/>
</dbReference>
<feature type="domain" description="SAM-dependent MTase RsmB/NOP-type" evidence="7">
    <location>
        <begin position="35"/>
        <end position="379"/>
    </location>
</feature>
<dbReference type="Pfam" id="PF01189">
    <property type="entry name" value="Methyltr_RsmB-F"/>
    <property type="match status" value="1"/>
</dbReference>
<evidence type="ECO:0000313" key="8">
    <source>
        <dbReference type="EMBL" id="EKX72675.1"/>
    </source>
</evidence>
<dbReference type="PROSITE" id="PS51686">
    <property type="entry name" value="SAM_MT_RSMB_NOP"/>
    <property type="match status" value="1"/>
</dbReference>
<sequence length="380" mass="43097">MVTKTQTSTLEKVKGEKRERNGDQADIENGKEMLSSKLKSWIEHLGIDVASYEETLSNVINKSKQRYYRVRSGEDKDENSIINWLRDVDIYVSSGSIPKSAIGIDSSSAAVVDALKLGRIPEQELDVWILDMCCAPGGKLLAMISSLEKFSDRNRKWNVVGLDMVKRRLDVCKSLLKKERFDESKITIKLNCTESQEFRELDGESMIGKFDRIILDVECTHEGSLRSVARTLKYWGVSPLEERWTRENADKIVLNQKRLLRHAISLIKPGGIIVYSTCSLDVQQNELLVSSVIQEFDNVKFFPIPINQCDCCSPTKRIGSWPIIPSISPSKPSYPYEYFYKFSKEEMELCKNASSPVAVRFNPVGSTSDGLFICNIIKIL</sequence>
<evidence type="ECO:0000256" key="1">
    <source>
        <dbReference type="ARBA" id="ARBA00022603"/>
    </source>
</evidence>
<feature type="binding site" evidence="5">
    <location>
        <position position="216"/>
    </location>
    <ligand>
        <name>S-adenosyl-L-methionine</name>
        <dbReference type="ChEBI" id="CHEBI:59789"/>
    </ligand>
</feature>
<dbReference type="InterPro" id="IPR023267">
    <property type="entry name" value="RCMT"/>
</dbReference>
<dbReference type="RefSeq" id="XP_004832127.1">
    <property type="nucleotide sequence ID" value="XM_004832070.1"/>
</dbReference>
<dbReference type="Gene3D" id="3.40.50.150">
    <property type="entry name" value="Vaccinia Virus protein VP39"/>
    <property type="match status" value="1"/>
</dbReference>
<name>L1LBN0_THEEQ</name>
<reference evidence="8 9" key="1">
    <citation type="journal article" date="2012" name="BMC Genomics">
        <title>Comparative genomic analysis and phylogenetic position of Theileria equi.</title>
        <authorList>
            <person name="Kappmeyer L.S."/>
            <person name="Thiagarajan M."/>
            <person name="Herndon D.R."/>
            <person name="Ramsay J.D."/>
            <person name="Caler E."/>
            <person name="Djikeng A."/>
            <person name="Gillespie J.J."/>
            <person name="Lau A.O."/>
            <person name="Roalson E.H."/>
            <person name="Silva J.C."/>
            <person name="Silva M.G."/>
            <person name="Suarez C.E."/>
            <person name="Ueti M.W."/>
            <person name="Nene V.M."/>
            <person name="Mealey R.H."/>
            <person name="Knowles D.P."/>
            <person name="Brayton K.A."/>
        </authorList>
    </citation>
    <scope>NUCLEOTIDE SEQUENCE [LARGE SCALE GENOMIC DNA]</scope>
    <source>
        <strain evidence="8 9">WA</strain>
    </source>
</reference>
<dbReference type="InterPro" id="IPR001678">
    <property type="entry name" value="MeTrfase_RsmB-F_NOP2_dom"/>
</dbReference>
<evidence type="ECO:0000313" key="9">
    <source>
        <dbReference type="Proteomes" id="UP000031512"/>
    </source>
</evidence>
<dbReference type="GO" id="GO:0001510">
    <property type="term" value="P:RNA methylation"/>
    <property type="evidence" value="ECO:0007669"/>
    <property type="project" value="InterPro"/>
</dbReference>
<dbReference type="OrthoDB" id="427002at2759"/>
<feature type="active site" description="Nucleophile" evidence="5">
    <location>
        <position position="278"/>
    </location>
</feature>
<dbReference type="eggNOG" id="KOG2198">
    <property type="taxonomic scope" value="Eukaryota"/>
</dbReference>
<dbReference type="InterPro" id="IPR023269">
    <property type="entry name" value="RCMT_subfamily_9"/>
</dbReference>
<evidence type="ECO:0000256" key="5">
    <source>
        <dbReference type="PROSITE-ProRule" id="PRU01023"/>
    </source>
</evidence>
<dbReference type="InterPro" id="IPR049560">
    <property type="entry name" value="MeTrfase_RsmB-F_NOP2_cat"/>
</dbReference>
<dbReference type="PANTHER" id="PTHR22807:SF16">
    <property type="entry name" value="SAM-DEPENDENT MTASE RSMB_NOP-TYPE DOMAIN-CONTAINING PROTEIN"/>
    <property type="match status" value="1"/>
</dbReference>
<dbReference type="AlphaFoldDB" id="L1LBN0"/>
<proteinExistence type="inferred from homology"/>
<dbReference type="PRINTS" id="PR02008">
    <property type="entry name" value="RCMTFAMILY"/>
</dbReference>
<keyword evidence="9" id="KW-1185">Reference proteome</keyword>
<dbReference type="CDD" id="cd02440">
    <property type="entry name" value="AdoMet_MTases"/>
    <property type="match status" value="1"/>
</dbReference>
<gene>
    <name evidence="8" type="ORF">BEWA_012340</name>
</gene>
<keyword evidence="1 5" id="KW-0489">Methyltransferase</keyword>
<feature type="binding site" evidence="5">
    <location>
        <begin position="133"/>
        <end position="139"/>
    </location>
    <ligand>
        <name>S-adenosyl-L-methionine</name>
        <dbReference type="ChEBI" id="CHEBI:59789"/>
    </ligand>
</feature>
<feature type="region of interest" description="Disordered" evidence="6">
    <location>
        <begin position="1"/>
        <end position="29"/>
    </location>
</feature>
<evidence type="ECO:0000259" key="7">
    <source>
        <dbReference type="PROSITE" id="PS51686"/>
    </source>
</evidence>
<feature type="binding site" evidence="5">
    <location>
        <position position="163"/>
    </location>
    <ligand>
        <name>S-adenosyl-L-methionine</name>
        <dbReference type="ChEBI" id="CHEBI:59789"/>
    </ligand>
</feature>
<dbReference type="STRING" id="1537102.L1LBN0"/>
<accession>L1LBN0</accession>
<dbReference type="Proteomes" id="UP000031512">
    <property type="component" value="Unassembled WGS sequence"/>
</dbReference>
<evidence type="ECO:0000256" key="4">
    <source>
        <dbReference type="ARBA" id="ARBA00022884"/>
    </source>
</evidence>
<comment type="caution">
    <text evidence="5">Lacks conserved residue(s) required for the propagation of feature annotation.</text>
</comment>
<dbReference type="SUPFAM" id="SSF53335">
    <property type="entry name" value="S-adenosyl-L-methionine-dependent methyltransferases"/>
    <property type="match status" value="1"/>
</dbReference>
<feature type="compositionally biased region" description="Basic and acidic residues" evidence="6">
    <location>
        <begin position="11"/>
        <end position="29"/>
    </location>
</feature>
<evidence type="ECO:0000256" key="6">
    <source>
        <dbReference type="SAM" id="MobiDB-lite"/>
    </source>
</evidence>
<evidence type="ECO:0000256" key="3">
    <source>
        <dbReference type="ARBA" id="ARBA00022691"/>
    </source>
</evidence>
<comment type="similarity">
    <text evidence="5">Belongs to the class I-like SAM-binding methyltransferase superfamily. RsmB/NOP family.</text>
</comment>
<keyword evidence="4 5" id="KW-0694">RNA-binding</keyword>
<evidence type="ECO:0000256" key="2">
    <source>
        <dbReference type="ARBA" id="ARBA00022679"/>
    </source>
</evidence>
<dbReference type="VEuPathDB" id="PiroplasmaDB:BEWA_012340"/>
<dbReference type="PRINTS" id="PR02010">
    <property type="entry name" value="RCMT9"/>
</dbReference>
<dbReference type="GO" id="GO:0008173">
    <property type="term" value="F:RNA methyltransferase activity"/>
    <property type="evidence" value="ECO:0007669"/>
    <property type="project" value="InterPro"/>
</dbReference>
<dbReference type="EMBL" id="ACOU01000004">
    <property type="protein sequence ID" value="EKX72675.1"/>
    <property type="molecule type" value="Genomic_DNA"/>
</dbReference>